<dbReference type="CDD" id="cd03412">
    <property type="entry name" value="CbiK_N"/>
    <property type="match status" value="1"/>
</dbReference>
<feature type="binding site" evidence="2">
    <location>
        <position position="187"/>
    </location>
    <ligand>
        <name>Co(2+)</name>
        <dbReference type="ChEBI" id="CHEBI:48828"/>
    </ligand>
</feature>
<protein>
    <submittedName>
        <fullName evidence="3">Sirohydrochlorin cobaltochelatase</fullName>
    </submittedName>
</protein>
<proteinExistence type="predicted"/>
<feature type="active site" description="Proton acceptor" evidence="1">
    <location>
        <position position="187"/>
    </location>
</feature>
<evidence type="ECO:0000256" key="1">
    <source>
        <dbReference type="PIRSR" id="PIRSR033579-1"/>
    </source>
</evidence>
<dbReference type="PIRSF" id="PIRSF033579">
    <property type="entry name" value="Anaer_Co_chel"/>
    <property type="match status" value="1"/>
</dbReference>
<evidence type="ECO:0000313" key="3">
    <source>
        <dbReference type="EMBL" id="HJF90867.1"/>
    </source>
</evidence>
<dbReference type="GO" id="GO:0016852">
    <property type="term" value="F:sirohydrochlorin cobaltochelatase activity"/>
    <property type="evidence" value="ECO:0007669"/>
    <property type="project" value="InterPro"/>
</dbReference>
<gene>
    <name evidence="3" type="ORF">K8W02_00555</name>
</gene>
<organism evidence="3 4">
    <name type="scientific">Mediterranea massiliensis</name>
    <dbReference type="NCBI Taxonomy" id="1841865"/>
    <lineage>
        <taxon>Bacteria</taxon>
        <taxon>Pseudomonadati</taxon>
        <taxon>Bacteroidota</taxon>
        <taxon>Bacteroidia</taxon>
        <taxon>Bacteroidales</taxon>
        <taxon>Bacteroidaceae</taxon>
        <taxon>Mediterranea</taxon>
    </lineage>
</organism>
<evidence type="ECO:0000256" key="2">
    <source>
        <dbReference type="PIRSR" id="PIRSR033579-3"/>
    </source>
</evidence>
<dbReference type="InterPro" id="IPR010388">
    <property type="entry name" value="Anaerobic_Co-chelatase"/>
</dbReference>
<dbReference type="CDD" id="cd03413">
    <property type="entry name" value="CbiK_C"/>
    <property type="match status" value="1"/>
</dbReference>
<feature type="binding site" evidence="2">
    <location>
        <position position="218"/>
    </location>
    <ligand>
        <name>Co(2+)</name>
        <dbReference type="ChEBI" id="CHEBI:48828"/>
    </ligand>
</feature>
<dbReference type="EMBL" id="DYVX01000003">
    <property type="protein sequence ID" value="HJF90867.1"/>
    <property type="molecule type" value="Genomic_DNA"/>
</dbReference>
<dbReference type="GO" id="GO:0046872">
    <property type="term" value="F:metal ion binding"/>
    <property type="evidence" value="ECO:0007669"/>
    <property type="project" value="UniProtKB-KW"/>
</dbReference>
<keyword evidence="2" id="KW-0170">Cobalt</keyword>
<reference evidence="3" key="1">
    <citation type="journal article" date="2021" name="PeerJ">
        <title>Extensive microbial diversity within the chicken gut microbiome revealed by metagenomics and culture.</title>
        <authorList>
            <person name="Gilroy R."/>
            <person name="Ravi A."/>
            <person name="Getino M."/>
            <person name="Pursley I."/>
            <person name="Horton D.L."/>
            <person name="Alikhan N.F."/>
            <person name="Baker D."/>
            <person name="Gharbi K."/>
            <person name="Hall N."/>
            <person name="Watson M."/>
            <person name="Adriaenssens E.M."/>
            <person name="Foster-Nyarko E."/>
            <person name="Jarju S."/>
            <person name="Secka A."/>
            <person name="Antonio M."/>
            <person name="Oren A."/>
            <person name="Chaudhuri R.R."/>
            <person name="La Ragione R."/>
            <person name="Hildebrand F."/>
            <person name="Pallen M.J."/>
        </authorList>
    </citation>
    <scope>NUCLEOTIDE SEQUENCE</scope>
    <source>
        <strain evidence="3">CHK55-1828</strain>
    </source>
</reference>
<accession>A0A921LCR8</accession>
<dbReference type="SUPFAM" id="SSF53800">
    <property type="entry name" value="Chelatase"/>
    <property type="match status" value="1"/>
</dbReference>
<dbReference type="Proteomes" id="UP000717835">
    <property type="component" value="Unassembled WGS sequence"/>
</dbReference>
<dbReference type="RefSeq" id="WP_022021374.1">
    <property type="nucleotide sequence ID" value="NZ_DYVX01000003.1"/>
</dbReference>
<dbReference type="GO" id="GO:0019251">
    <property type="term" value="P:anaerobic cobalamin biosynthetic process"/>
    <property type="evidence" value="ECO:0007669"/>
    <property type="project" value="InterPro"/>
</dbReference>
<sequence>MRKALTLLLLWQTVFLCQVRGEGGFASSDFLADLKAGEKAALLMVHFGTTYDDTRTLTIDALNRKAQEAFPQLTFSEAYTSRIVIRRLKQRGIRKDTPLEALLRLRAEGYTRVLVQSSNIIDGVEMESLRRDVETVRPFFNEIRVGTPLLYSVDDCEKVASILAKRLSTAPSEKGRRNQEHFVLVGHGTYTPSTATYSQMDYMLKAGGWSNFHVGTIEGYPTFDTMLAQLKASKARTVTLQPFMLVAGDHARNDIAGEWKERLEAAGYTVTVRQEGLGQIPEIQDLFIEHIRFSMTHRAVGIMEKKAAYAAGKEVE</sequence>
<keyword evidence="2" id="KW-0479">Metal-binding</keyword>
<dbReference type="Pfam" id="PF06180">
    <property type="entry name" value="CbiK"/>
    <property type="match status" value="1"/>
</dbReference>
<feature type="binding site" evidence="2">
    <location>
        <position position="250"/>
    </location>
    <ligand>
        <name>Co(2+)</name>
        <dbReference type="ChEBI" id="CHEBI:48828"/>
    </ligand>
</feature>
<dbReference type="AlphaFoldDB" id="A0A921LCR8"/>
<evidence type="ECO:0000313" key="4">
    <source>
        <dbReference type="Proteomes" id="UP000717835"/>
    </source>
</evidence>
<reference evidence="3" key="2">
    <citation type="submission" date="2021-09" db="EMBL/GenBank/DDBJ databases">
        <authorList>
            <person name="Gilroy R."/>
        </authorList>
    </citation>
    <scope>NUCLEOTIDE SEQUENCE</scope>
    <source>
        <strain evidence="3">CHK55-1828</strain>
    </source>
</reference>
<comment type="caution">
    <text evidence="3">The sequence shown here is derived from an EMBL/GenBank/DDBJ whole genome shotgun (WGS) entry which is preliminary data.</text>
</comment>
<dbReference type="Gene3D" id="3.40.50.1400">
    <property type="match status" value="2"/>
</dbReference>
<name>A0A921LCR8_9BACT</name>